<sequence>MKSLTYFLIAALGFLSYSNLSAQDKDLTQYVDPFIGTQEMGHTFPGACAPFGMVQLSPDTDSILFSTNGKYNKDVYRYCAGYQYTDKSIVGFSHTHLSGTGHSDLGDFLIMPTVGKVNYNSGTIEDTKKGYRSMYRKETENAEPGYYTVELDDYKIKAELTATQRVGFHQYTFPKTDDAHIILDLNHGIYNYDGKVLWSTIRVENDTLVTGYRITRGWARTNYLYFAISFSKPIKKYGCQNDEKVIYNGFWRKFDETKNFPEMAGKALTANFDFSTEENEQIKIKFALSAVSTEGALKNLKAEIPHFDFDRTRAETKAAWNNELNRIDVTASNEKKTTLYTSLYHSFINPVEYMDVDGKYRGLDHNIHQAKGFTNYTVFSLWDTYRAQHPLLSLIQPKRSSDMINSMLAHYEQSVHKVLPVWSHFGNENWCMIGYHAVPVIADAWINGLRGFDPEKALEACLASANYNMYDGIGDYKKYNYVPHESSKVGASITLEYAYDDYTISQFAKSLGKTEIEKEYLKRSENWKNLFDEESGYIRAKTKAGEWVSPFDPLDTHAAGFIEGNSWNYSLYVPQNVSGLVSKMGGKERFAVHLDSLFTMHIPDKYFAHNEDITREGIMGGYVHGNEPSHHVAYMYNWAGKPWKTQERIHEIMKTKYLNKPDGLCGNDDCGQMSAWYIFSSLGFYPVCPGSGQYVIGAPSVKEAKIKLENGKNFVIKAPNYSDKNKYIKSVTLNGKPWKYNFIKHKDIVNGGELIFKMSHRPNKKWGHSEDSFPYSNTKN</sequence>
<keyword evidence="8" id="KW-1185">Reference proteome</keyword>
<dbReference type="GO" id="GO:0005829">
    <property type="term" value="C:cytosol"/>
    <property type="evidence" value="ECO:0007669"/>
    <property type="project" value="TreeGrafter"/>
</dbReference>
<dbReference type="NCBIfam" id="TIGR01180">
    <property type="entry name" value="aman2_put"/>
    <property type="match status" value="1"/>
</dbReference>
<dbReference type="GO" id="GO:0000224">
    <property type="term" value="F:peptide-N4-(N-acetyl-beta-glucosaminyl)asparagine amidase activity"/>
    <property type="evidence" value="ECO:0007669"/>
    <property type="project" value="TreeGrafter"/>
</dbReference>
<comment type="caution">
    <text evidence="7">The sequence shown here is derived from an EMBL/GenBank/DDBJ whole genome shotgun (WGS) entry which is preliminary data.</text>
</comment>
<dbReference type="FunFam" id="3.30.2080.10:FF:000001">
    <property type="entry name" value="Alpha-1,2-mannosidase subfamily"/>
    <property type="match status" value="1"/>
</dbReference>
<dbReference type="GO" id="GO:0006516">
    <property type="term" value="P:glycoprotein catabolic process"/>
    <property type="evidence" value="ECO:0007669"/>
    <property type="project" value="TreeGrafter"/>
</dbReference>
<feature type="domain" description="Glycosyl hydrolase family 92 N-terminal" evidence="6">
    <location>
        <begin position="30"/>
        <end position="289"/>
    </location>
</feature>
<dbReference type="FunFam" id="1.20.1050.60:FF:000001">
    <property type="entry name" value="Putative alpha-1,2-mannosidase"/>
    <property type="match status" value="1"/>
</dbReference>
<dbReference type="InterPro" id="IPR005887">
    <property type="entry name" value="GH92_a_mannosidase_put"/>
</dbReference>
<evidence type="ECO:0000259" key="6">
    <source>
        <dbReference type="Pfam" id="PF17678"/>
    </source>
</evidence>
<dbReference type="Gene3D" id="1.20.1610.10">
    <property type="entry name" value="alpha-1,2-mannosidases domains"/>
    <property type="match status" value="1"/>
</dbReference>
<dbReference type="GO" id="GO:0005975">
    <property type="term" value="P:carbohydrate metabolic process"/>
    <property type="evidence" value="ECO:0007669"/>
    <property type="project" value="InterPro"/>
</dbReference>
<dbReference type="OrthoDB" id="9762711at2"/>
<keyword evidence="7" id="KW-0378">Hydrolase</keyword>
<feature type="chain" id="PRO_5019155378" evidence="4">
    <location>
        <begin position="23"/>
        <end position="780"/>
    </location>
</feature>
<dbReference type="GO" id="GO:0030246">
    <property type="term" value="F:carbohydrate binding"/>
    <property type="evidence" value="ECO:0007669"/>
    <property type="project" value="InterPro"/>
</dbReference>
<evidence type="ECO:0000313" key="8">
    <source>
        <dbReference type="Proteomes" id="UP000285794"/>
    </source>
</evidence>
<proteinExistence type="predicted"/>
<feature type="signal peptide" evidence="4">
    <location>
        <begin position="1"/>
        <end position="22"/>
    </location>
</feature>
<organism evidence="7 8">
    <name type="scientific">Ancylomarina euxinus</name>
    <dbReference type="NCBI Taxonomy" id="2283627"/>
    <lineage>
        <taxon>Bacteria</taxon>
        <taxon>Pseudomonadati</taxon>
        <taxon>Bacteroidota</taxon>
        <taxon>Bacteroidia</taxon>
        <taxon>Marinilabiliales</taxon>
        <taxon>Marinifilaceae</taxon>
        <taxon>Ancylomarina</taxon>
    </lineage>
</organism>
<keyword evidence="3" id="KW-0106">Calcium</keyword>
<dbReference type="RefSeq" id="WP_125031760.1">
    <property type="nucleotide sequence ID" value="NZ_JAPXVP010000005.1"/>
</dbReference>
<evidence type="ECO:0000256" key="4">
    <source>
        <dbReference type="SAM" id="SignalP"/>
    </source>
</evidence>
<evidence type="ECO:0000256" key="3">
    <source>
        <dbReference type="ARBA" id="ARBA00022837"/>
    </source>
</evidence>
<dbReference type="Gene3D" id="3.30.2080.10">
    <property type="entry name" value="GH92 mannosidase domain"/>
    <property type="match status" value="1"/>
</dbReference>
<comment type="subunit">
    <text evidence="2">Monomer.</text>
</comment>
<dbReference type="SUPFAM" id="SSF48208">
    <property type="entry name" value="Six-hairpin glycosidases"/>
    <property type="match status" value="1"/>
</dbReference>
<reference evidence="7 8" key="1">
    <citation type="submission" date="2018-07" db="EMBL/GenBank/DDBJ databases">
        <title>Draft genome sequence of Ancylomarina sp. M1P.</title>
        <authorList>
            <person name="Yadav S."/>
            <person name="Villanueva L."/>
            <person name="Damste J.S.S."/>
        </authorList>
    </citation>
    <scope>NUCLEOTIDE SEQUENCE [LARGE SCALE GENOMIC DNA]</scope>
    <source>
        <strain evidence="7 8">M1P</strain>
    </source>
</reference>
<dbReference type="AlphaFoldDB" id="A0A425XXK8"/>
<dbReference type="InterPro" id="IPR014718">
    <property type="entry name" value="GH-type_carb-bd"/>
</dbReference>
<evidence type="ECO:0000256" key="1">
    <source>
        <dbReference type="ARBA" id="ARBA00001913"/>
    </source>
</evidence>
<dbReference type="EMBL" id="QQWG01000020">
    <property type="protein sequence ID" value="RRG19414.1"/>
    <property type="molecule type" value="Genomic_DNA"/>
</dbReference>
<keyword evidence="4" id="KW-0732">Signal</keyword>
<dbReference type="Gene3D" id="2.70.98.10">
    <property type="match status" value="1"/>
</dbReference>
<dbReference type="InterPro" id="IPR050883">
    <property type="entry name" value="PNGase"/>
</dbReference>
<dbReference type="InterPro" id="IPR041371">
    <property type="entry name" value="GH92_N"/>
</dbReference>
<dbReference type="Proteomes" id="UP000285794">
    <property type="component" value="Unassembled WGS sequence"/>
</dbReference>
<dbReference type="Pfam" id="PF17678">
    <property type="entry name" value="Glyco_hydro_92N"/>
    <property type="match status" value="1"/>
</dbReference>
<dbReference type="PANTHER" id="PTHR12143:SF39">
    <property type="entry name" value="SECRETED PROTEIN"/>
    <property type="match status" value="1"/>
</dbReference>
<dbReference type="Pfam" id="PF07971">
    <property type="entry name" value="Glyco_hydro_92"/>
    <property type="match status" value="1"/>
</dbReference>
<evidence type="ECO:0000259" key="5">
    <source>
        <dbReference type="Pfam" id="PF07971"/>
    </source>
</evidence>
<accession>A0A425XXK8</accession>
<dbReference type="InterPro" id="IPR008928">
    <property type="entry name" value="6-hairpin_glycosidase_sf"/>
</dbReference>
<evidence type="ECO:0000256" key="2">
    <source>
        <dbReference type="ARBA" id="ARBA00011245"/>
    </source>
</evidence>
<protein>
    <submittedName>
        <fullName evidence="7">Glycoside hydrolase family 92 protein</fullName>
    </submittedName>
</protein>
<dbReference type="InterPro" id="IPR012939">
    <property type="entry name" value="Glyco_hydro_92"/>
</dbReference>
<dbReference type="Gene3D" id="1.20.1050.60">
    <property type="entry name" value="alpha-1,2-mannosidase"/>
    <property type="match status" value="1"/>
</dbReference>
<dbReference type="PANTHER" id="PTHR12143">
    <property type="entry name" value="PEPTIDE N-GLYCANASE PNGASE -RELATED"/>
    <property type="match status" value="1"/>
</dbReference>
<name>A0A425XXK8_9BACT</name>
<feature type="domain" description="Glycosyl hydrolase family 92" evidence="5">
    <location>
        <begin position="296"/>
        <end position="759"/>
    </location>
</feature>
<gene>
    <name evidence="7" type="ORF">DWB61_15310</name>
</gene>
<evidence type="ECO:0000313" key="7">
    <source>
        <dbReference type="EMBL" id="RRG19414.1"/>
    </source>
</evidence>
<comment type="cofactor">
    <cofactor evidence="1">
        <name>Ca(2+)</name>
        <dbReference type="ChEBI" id="CHEBI:29108"/>
    </cofactor>
</comment>